<dbReference type="Proteomes" id="UP000012015">
    <property type="component" value="Unassembled WGS sequence"/>
</dbReference>
<comment type="caution">
    <text evidence="2">The sequence shown here is derived from an EMBL/GenBank/DDBJ whole genome shotgun (WGS) entry which is preliminary data.</text>
</comment>
<dbReference type="STRING" id="1276920.ADIAG_00942"/>
<dbReference type="EMBL" id="AOCK01000002">
    <property type="protein sequence ID" value="EMQ99839.1"/>
    <property type="molecule type" value="Genomic_DNA"/>
</dbReference>
<proteinExistence type="predicted"/>
<protein>
    <submittedName>
        <fullName evidence="2">RES domain protein</fullName>
    </submittedName>
</protein>
<evidence type="ECO:0000313" key="2">
    <source>
        <dbReference type="EMBL" id="EMQ99839.1"/>
    </source>
</evidence>
<keyword evidence="3" id="KW-1185">Reference proteome</keyword>
<organism evidence="2 3">
    <name type="scientific">Paeniglutamicibacter gangotriensis Lz1y</name>
    <dbReference type="NCBI Taxonomy" id="1276920"/>
    <lineage>
        <taxon>Bacteria</taxon>
        <taxon>Bacillati</taxon>
        <taxon>Actinomycetota</taxon>
        <taxon>Actinomycetes</taxon>
        <taxon>Micrococcales</taxon>
        <taxon>Micrococcaceae</taxon>
        <taxon>Paeniglutamicibacter</taxon>
    </lineage>
</organism>
<evidence type="ECO:0000313" key="3">
    <source>
        <dbReference type="Proteomes" id="UP000012015"/>
    </source>
</evidence>
<feature type="domain" description="RES" evidence="1">
    <location>
        <begin position="46"/>
        <end position="182"/>
    </location>
</feature>
<dbReference type="AlphaFoldDB" id="M7NDF6"/>
<dbReference type="PATRIC" id="fig|1276920.7.peg.945"/>
<evidence type="ECO:0000259" key="1">
    <source>
        <dbReference type="Pfam" id="PF08808"/>
    </source>
</evidence>
<dbReference type="RefSeq" id="WP_007270146.1">
    <property type="nucleotide sequence ID" value="NZ_AOCK01000002.1"/>
</dbReference>
<sequence length="246" mass="26726">MTGGFPPQDLQCPDPAGCTVAISQLGSLATTGGLLHVSFPTSRHWYRVYDARDGYGHPNPGFGDTRFSPFDSLGTGERVPSFYLAQSLEAALLETSLHDVHVRRPRVVSELSLLGKLHARVVPPGPLDLIDLRDMQLEALGLVRENVASSSTEHYPCTRKVARTIHASYPASSGILWHSRQAEISGIRHQEVAMVFGDRVPLHRGAWTLGPYRNASGSLLEGTGRLLLDELAEALDVTISVSDDLP</sequence>
<dbReference type="InterPro" id="IPR014914">
    <property type="entry name" value="RES_dom"/>
</dbReference>
<accession>M7NDF6</accession>
<gene>
    <name evidence="2" type="ORF">ADIAG_00942</name>
</gene>
<dbReference type="Pfam" id="PF08808">
    <property type="entry name" value="RES"/>
    <property type="match status" value="1"/>
</dbReference>
<reference evidence="2 3" key="1">
    <citation type="journal article" date="2013" name="Genome Announc.">
        <title>Draft Genome Sequence of Arthrobacter gangotriensis Strain Lz1yT, Isolated from a Penguin Rookery Soil Sample Collected in Antarctica, near the Indian Station Dakshin Gangotri.</title>
        <authorList>
            <person name="Shivaji S."/>
            <person name="Ara S."/>
            <person name="Bandi S."/>
            <person name="Singh A."/>
            <person name="Kumar Pinnaka A."/>
        </authorList>
    </citation>
    <scope>NUCLEOTIDE SEQUENCE [LARGE SCALE GENOMIC DNA]</scope>
    <source>
        <strain evidence="2 3">Lz1y</strain>
    </source>
</reference>
<name>M7NDF6_9MICC</name>